<gene>
    <name evidence="1" type="primary">g4099</name>
    <name evidence="1" type="ORF">VP750_LOCUS3499</name>
</gene>
<reference evidence="1 2" key="1">
    <citation type="submission" date="2024-06" db="EMBL/GenBank/DDBJ databases">
        <authorList>
            <person name="Kraege A."/>
            <person name="Thomma B."/>
        </authorList>
    </citation>
    <scope>NUCLEOTIDE SEQUENCE [LARGE SCALE GENOMIC DNA]</scope>
</reference>
<organism evidence="1 2">
    <name type="scientific">Coccomyxa viridis</name>
    <dbReference type="NCBI Taxonomy" id="1274662"/>
    <lineage>
        <taxon>Eukaryota</taxon>
        <taxon>Viridiplantae</taxon>
        <taxon>Chlorophyta</taxon>
        <taxon>core chlorophytes</taxon>
        <taxon>Trebouxiophyceae</taxon>
        <taxon>Trebouxiophyceae incertae sedis</taxon>
        <taxon>Coccomyxaceae</taxon>
        <taxon>Coccomyxa</taxon>
    </lineage>
</organism>
<name>A0ABP1FPF1_9CHLO</name>
<evidence type="ECO:0000313" key="1">
    <source>
        <dbReference type="EMBL" id="CAL5221840.1"/>
    </source>
</evidence>
<dbReference type="EMBL" id="CAXHTA020000005">
    <property type="protein sequence ID" value="CAL5221840.1"/>
    <property type="molecule type" value="Genomic_DNA"/>
</dbReference>
<dbReference type="Proteomes" id="UP001497392">
    <property type="component" value="Unassembled WGS sequence"/>
</dbReference>
<proteinExistence type="predicted"/>
<protein>
    <submittedName>
        <fullName evidence="1">G4099 protein</fullName>
    </submittedName>
</protein>
<sequence>MAAAFQSLQSTQVPGNCREQPKFLATVESIHELPLLETLSLTCTEEFDSVSACSLDCHANTQLQHVRLENFVPTQYRFGAECKIHGAWSATRDYCDSDFFNWAGCGIWHDQAVASIEIYHADASLLPHGSIAAALAQVLSIGRNMDYISLHFQNTGSKGQPFSLLELPSTRSLRLIGTDGCHVTVERDVPLTWRTFGLSSHEEVSVDLRGDFDFLQDLEQFYISYGLFAGPTCALLAHAMGTLGRKVYTAGDRFKSCFSSSEVVEDEHWHLFDKIMPCECQACLSCLHRAGKLPEGSALPKAPDFHLVFPPLGEPL</sequence>
<evidence type="ECO:0000313" key="2">
    <source>
        <dbReference type="Proteomes" id="UP001497392"/>
    </source>
</evidence>
<keyword evidence="2" id="KW-1185">Reference proteome</keyword>
<accession>A0ABP1FPF1</accession>
<comment type="caution">
    <text evidence="1">The sequence shown here is derived from an EMBL/GenBank/DDBJ whole genome shotgun (WGS) entry which is preliminary data.</text>
</comment>